<feature type="domain" description="ABC transporter" evidence="10">
    <location>
        <begin position="81"/>
        <end position="335"/>
    </location>
</feature>
<keyword evidence="4" id="KW-0547">Nucleotide-binding</keyword>
<dbReference type="InParanoid" id="D3B1H6"/>
<dbReference type="Gene3D" id="3.40.50.300">
    <property type="entry name" value="P-loop containing nucleotide triphosphate hydrolases"/>
    <property type="match status" value="2"/>
</dbReference>
<comment type="caution">
    <text evidence="11">The sequence shown here is derived from an EMBL/GenBank/DDBJ whole genome shotgun (WGS) entry which is preliminary data.</text>
</comment>
<dbReference type="PROSITE" id="PS00211">
    <property type="entry name" value="ABC_TRANSPORTER_1"/>
    <property type="match status" value="1"/>
</dbReference>
<dbReference type="GO" id="GO:0016020">
    <property type="term" value="C:membrane"/>
    <property type="evidence" value="ECO:0007669"/>
    <property type="project" value="UniProtKB-SubCell"/>
</dbReference>
<dbReference type="Proteomes" id="UP000001396">
    <property type="component" value="Unassembled WGS sequence"/>
</dbReference>
<evidence type="ECO:0000313" key="11">
    <source>
        <dbReference type="EMBL" id="EFA85150.1"/>
    </source>
</evidence>
<feature type="transmembrane region" description="Helical" evidence="9">
    <location>
        <begin position="470"/>
        <end position="487"/>
    </location>
</feature>
<dbReference type="Pfam" id="PF00005">
    <property type="entry name" value="ABC_tran"/>
    <property type="match status" value="2"/>
</dbReference>
<reference evidence="11 12" key="1">
    <citation type="journal article" date="2011" name="Genome Res.">
        <title>Phylogeny-wide analysis of social amoeba genomes highlights ancient origins for complex intercellular communication.</title>
        <authorList>
            <person name="Heidel A.J."/>
            <person name="Lawal H.M."/>
            <person name="Felder M."/>
            <person name="Schilde C."/>
            <person name="Helps N.R."/>
            <person name="Tunggal B."/>
            <person name="Rivero F."/>
            <person name="John U."/>
            <person name="Schleicher M."/>
            <person name="Eichinger L."/>
            <person name="Platzer M."/>
            <person name="Noegel A.A."/>
            <person name="Schaap P."/>
            <person name="Gloeckner G."/>
        </authorList>
    </citation>
    <scope>NUCLEOTIDE SEQUENCE [LARGE SCALE GENOMIC DNA]</scope>
    <source>
        <strain evidence="12">ATCC 26659 / Pp 5 / PN500</strain>
    </source>
</reference>
<feature type="transmembrane region" description="Helical" evidence="9">
    <location>
        <begin position="577"/>
        <end position="597"/>
    </location>
</feature>
<dbReference type="EMBL" id="ADBJ01000008">
    <property type="protein sequence ID" value="EFA85150.1"/>
    <property type="molecule type" value="Genomic_DNA"/>
</dbReference>
<dbReference type="GO" id="GO:0016887">
    <property type="term" value="F:ATP hydrolysis activity"/>
    <property type="evidence" value="ECO:0007669"/>
    <property type="project" value="InterPro"/>
</dbReference>
<feature type="transmembrane region" description="Helical" evidence="9">
    <location>
        <begin position="1154"/>
        <end position="1182"/>
    </location>
</feature>
<dbReference type="GeneID" id="31357674"/>
<dbReference type="CDD" id="cd03233">
    <property type="entry name" value="ABCG_PDR_domain1"/>
    <property type="match status" value="1"/>
</dbReference>
<evidence type="ECO:0000256" key="2">
    <source>
        <dbReference type="ARBA" id="ARBA00022448"/>
    </source>
</evidence>
<dbReference type="InterPro" id="IPR027417">
    <property type="entry name" value="P-loop_NTPase"/>
</dbReference>
<dbReference type="InterPro" id="IPR013525">
    <property type="entry name" value="ABC2_TM"/>
</dbReference>
<organism evidence="11 12">
    <name type="scientific">Heterostelium pallidum (strain ATCC 26659 / Pp 5 / PN500)</name>
    <name type="common">Cellular slime mold</name>
    <name type="synonym">Polysphondylium pallidum</name>
    <dbReference type="NCBI Taxonomy" id="670386"/>
    <lineage>
        <taxon>Eukaryota</taxon>
        <taxon>Amoebozoa</taxon>
        <taxon>Evosea</taxon>
        <taxon>Eumycetozoa</taxon>
        <taxon>Dictyostelia</taxon>
        <taxon>Acytosteliales</taxon>
        <taxon>Acytosteliaceae</taxon>
        <taxon>Heterostelium</taxon>
    </lineage>
</organism>
<feature type="transmembrane region" description="Helical" evidence="9">
    <location>
        <begin position="508"/>
        <end position="538"/>
    </location>
</feature>
<keyword evidence="7 9" id="KW-0472">Membrane</keyword>
<dbReference type="InterPro" id="IPR017871">
    <property type="entry name" value="ABC_transporter-like_CS"/>
</dbReference>
<evidence type="ECO:0000256" key="4">
    <source>
        <dbReference type="ARBA" id="ARBA00022741"/>
    </source>
</evidence>
<feature type="transmembrane region" description="Helical" evidence="9">
    <location>
        <begin position="1320"/>
        <end position="1341"/>
    </location>
</feature>
<dbReference type="SMART" id="SM00382">
    <property type="entry name" value="AAA"/>
    <property type="match status" value="2"/>
</dbReference>
<dbReference type="GO" id="GO:0140359">
    <property type="term" value="F:ABC-type transporter activity"/>
    <property type="evidence" value="ECO:0007669"/>
    <property type="project" value="InterPro"/>
</dbReference>
<evidence type="ECO:0000256" key="6">
    <source>
        <dbReference type="ARBA" id="ARBA00022989"/>
    </source>
</evidence>
<dbReference type="InterPro" id="IPR034001">
    <property type="entry name" value="ABCG_PDR_1"/>
</dbReference>
<dbReference type="OMA" id="ACGYFVQ"/>
<dbReference type="CDD" id="cd03232">
    <property type="entry name" value="ABCG_PDR_domain2"/>
    <property type="match status" value="1"/>
</dbReference>
<gene>
    <name evidence="11" type="primary">abcG3</name>
    <name evidence="11" type="ORF">PPL_02149</name>
</gene>
<protein>
    <submittedName>
        <fullName evidence="11">ABC transporter G family protein</fullName>
    </submittedName>
</protein>
<proteinExistence type="predicted"/>
<feature type="transmembrane region" description="Helical" evidence="9">
    <location>
        <begin position="1115"/>
        <end position="1134"/>
    </location>
</feature>
<feature type="transmembrane region" description="Helical" evidence="9">
    <location>
        <begin position="681"/>
        <end position="708"/>
    </location>
</feature>
<keyword evidence="2" id="KW-0813">Transport</keyword>
<feature type="region of interest" description="Disordered" evidence="8">
    <location>
        <begin position="1"/>
        <end position="31"/>
    </location>
</feature>
<feature type="transmembrane region" description="Helical" evidence="9">
    <location>
        <begin position="1194"/>
        <end position="1217"/>
    </location>
</feature>
<keyword evidence="3 9" id="KW-0812">Transmembrane</keyword>
<keyword evidence="6 9" id="KW-1133">Transmembrane helix</keyword>
<feature type="transmembrane region" description="Helical" evidence="9">
    <location>
        <begin position="437"/>
        <end position="458"/>
    </location>
</feature>
<evidence type="ECO:0000256" key="7">
    <source>
        <dbReference type="ARBA" id="ARBA00023136"/>
    </source>
</evidence>
<evidence type="ECO:0000313" key="12">
    <source>
        <dbReference type="Proteomes" id="UP000001396"/>
    </source>
</evidence>
<dbReference type="RefSeq" id="XP_020437259.1">
    <property type="nucleotide sequence ID" value="XM_020573142.1"/>
</dbReference>
<dbReference type="SUPFAM" id="SSF52540">
    <property type="entry name" value="P-loop containing nucleoside triphosphate hydrolases"/>
    <property type="match status" value="2"/>
</dbReference>
<name>D3B1H6_HETP5</name>
<keyword evidence="5" id="KW-0067">ATP-binding</keyword>
<evidence type="ECO:0000259" key="10">
    <source>
        <dbReference type="PROSITE" id="PS50893"/>
    </source>
</evidence>
<accession>D3B1H6</accession>
<comment type="subcellular location">
    <subcellularLocation>
        <location evidence="1">Membrane</location>
        <topology evidence="1">Multi-pass membrane protein</topology>
    </subcellularLocation>
</comment>
<dbReference type="PANTHER" id="PTHR19241">
    <property type="entry name" value="ATP-BINDING CASSETTE TRANSPORTER"/>
    <property type="match status" value="1"/>
</dbReference>
<dbReference type="InterPro" id="IPR003593">
    <property type="entry name" value="AAA+_ATPase"/>
</dbReference>
<keyword evidence="12" id="KW-1185">Reference proteome</keyword>
<dbReference type="InterPro" id="IPR003439">
    <property type="entry name" value="ABC_transporter-like_ATP-bd"/>
</dbReference>
<dbReference type="STRING" id="670386.D3B1H6"/>
<feature type="transmembrane region" description="Helical" evidence="9">
    <location>
        <begin position="1224"/>
        <end position="1244"/>
    </location>
</feature>
<dbReference type="PROSITE" id="PS50893">
    <property type="entry name" value="ABC_TRANSPORTER_2"/>
    <property type="match status" value="2"/>
</dbReference>
<dbReference type="GO" id="GO:0030587">
    <property type="term" value="P:sorocarp development"/>
    <property type="evidence" value="ECO:0007669"/>
    <property type="project" value="UniProtKB-ARBA"/>
</dbReference>
<evidence type="ECO:0000256" key="5">
    <source>
        <dbReference type="ARBA" id="ARBA00022840"/>
    </source>
</evidence>
<dbReference type="GO" id="GO:0005524">
    <property type="term" value="F:ATP binding"/>
    <property type="evidence" value="ECO:0007669"/>
    <property type="project" value="UniProtKB-KW"/>
</dbReference>
<dbReference type="InterPro" id="IPR034003">
    <property type="entry name" value="ABCG_PDR_2"/>
</dbReference>
<dbReference type="Pfam" id="PF01061">
    <property type="entry name" value="ABC2_membrane"/>
    <property type="match status" value="2"/>
</dbReference>
<dbReference type="FunCoup" id="D3B1H6">
    <property type="interactions" value="3"/>
</dbReference>
<sequence>MVDNEQPVEDTSPAVVGEDLQSHGSDDIHHHKDGVEMTTFGVNAETTTLQHNQDDTAIQVNPDLNHHIREYTPDNKTGMYVSARNLNYYVDAPKPPKNATPEQKKINLLNDFTFSLKPGRMVLLMGAPSSGKSILLRVLANRLGKGHVEGELLFNGHPADPETHHKDTIYVPQEDRHIPLLTVKETLDFSAQCNMGSTVNQSTKDERVELILSQLGLSHTKNTIIGNEFFRGISGGQKRRVTVANEFTKCPNLILMDEPTTGLDSATAFSVCSKVRTIANEAKASAMISLLQPSPELTNLFDDVMLLGEKGKICYFGPRESLLSYFESIGYRPLLDQPLAEFMQEIVEDPLKYAINRDTSNGELSNSIANSEIHLDTLFKQSNIYQENINNLTTLLPTDVKLHDFSKVENPLSPMWYDIKLCMERQKKIMRILRMQFITRFIQATFMGFVVGSLFFQMGDTQADGRNRFGLLYFATVLHIWTTFSSVDEFYQLRSIYYDQKDGKFYRTFAYFITVVVSKFPIALIEAFLFSVTCYWISGFRARADTFIVFIICMALTNVIAQGVFQSASSFSDSQLVTSMVTPAVVILFMIFSGYILPGVNIPNWWIWMYYLSPLKYVLDALASNEMYGRSFTCTPNEVIPPASHPLASLPYPQGFANHSICPMQSGSDFLNEFGFNNNFYWRWIDIAIVIGFAIALFTAFYIGITYVKFETKKPPRAIQQKKVKAKKDKKADKKKQLEGGCYMTFSKLGYTVEAKRNNPTTNKKETVTLQLLKDVNGYVKPGTMLALMGPSGAGKSTLLDVLSKRKNMGVITGDIQINGANIFDLNITRFTGYVEQQDILSGNLTVREAIYFSALCRLPDSYLNADKLKLVDEILHVLSLTKLQDTKIGPNPTMGISLANRKKVSIGIELASNPHLLFLDEPTSGLDSAAALKVMNCVRKIALSGRTVICTIHQPSQEIFEQFDQLLLLGKGEVVYFGETGVNSQTVLDYFAKQGHRCQADRNPSDFILEIAEHNPTEPIAIYTASEEAANTAASLLNKTIVPSTVEVPKFKSRYNASLSTQLYVLTKRAWINHIRRPQTILIRFCRSLIPSIVVGTMFLRLDNDQSGARNKLAMIYLSFLFGGMASISKIPLVIEDRSVYYREFSSGAYPSFLYIIAAVITDLPFICLTAFCFWIPFFWLTGMDPGHNGWKFFFTLLVYLLIVMAYDNLAMVFALVLPTIPIAVLLSGMGLNFLGLFGGFFIPRVNIPSGWIWMHWLTFTKYAFETLGVTELKDATFNCPGGKGEYLIPVGNTTKPFCPITNGNTMIARYGLNVDRQFWNVLVLVCFNFGFIMLSYLALRFIHHMKR</sequence>
<evidence type="ECO:0000256" key="9">
    <source>
        <dbReference type="SAM" id="Phobius"/>
    </source>
</evidence>
<feature type="domain" description="ABC transporter" evidence="10">
    <location>
        <begin position="755"/>
        <end position="997"/>
    </location>
</feature>
<evidence type="ECO:0000256" key="8">
    <source>
        <dbReference type="SAM" id="MobiDB-lite"/>
    </source>
</evidence>
<evidence type="ECO:0000256" key="3">
    <source>
        <dbReference type="ARBA" id="ARBA00022692"/>
    </source>
</evidence>
<feature type="transmembrane region" description="Helical" evidence="9">
    <location>
        <begin position="544"/>
        <end position="565"/>
    </location>
</feature>
<feature type="compositionally biased region" description="Basic and acidic residues" evidence="8">
    <location>
        <begin position="20"/>
        <end position="31"/>
    </location>
</feature>
<evidence type="ECO:0000256" key="1">
    <source>
        <dbReference type="ARBA" id="ARBA00004141"/>
    </source>
</evidence>